<dbReference type="PRINTS" id="PR00411">
    <property type="entry name" value="PNDRDTASEI"/>
</dbReference>
<comment type="caution">
    <text evidence="5">The sequence shown here is derived from an EMBL/GenBank/DDBJ whole genome shotgun (WGS) entry which is preliminary data.</text>
</comment>
<keyword evidence="6" id="KW-1185">Reference proteome</keyword>
<dbReference type="AlphaFoldDB" id="A0A7W8HDR4"/>
<dbReference type="Gene3D" id="3.50.50.60">
    <property type="entry name" value="FAD/NAD(P)-binding domain"/>
    <property type="match status" value="2"/>
</dbReference>
<evidence type="ECO:0000259" key="4">
    <source>
        <dbReference type="Pfam" id="PF02910"/>
    </source>
</evidence>
<evidence type="ECO:0000256" key="2">
    <source>
        <dbReference type="ARBA" id="ARBA00023002"/>
    </source>
</evidence>
<reference evidence="5 6" key="1">
    <citation type="submission" date="2020-08" db="EMBL/GenBank/DDBJ databases">
        <title>Genomic Encyclopedia of Type Strains, Phase IV (KMG-IV): sequencing the most valuable type-strain genomes for metagenomic binning, comparative biology and taxonomic classification.</title>
        <authorList>
            <person name="Goeker M."/>
        </authorList>
    </citation>
    <scope>NUCLEOTIDE SEQUENCE [LARGE SCALE GENOMIC DNA]</scope>
    <source>
        <strain evidence="5 6">DSM 106146</strain>
    </source>
</reference>
<name>A0A7W8HDR4_9FIRM</name>
<dbReference type="InterPro" id="IPR003953">
    <property type="entry name" value="FAD-dep_OxRdtase_2_FAD-bd"/>
</dbReference>
<dbReference type="EMBL" id="JACHFW010000015">
    <property type="protein sequence ID" value="MBB5265835.1"/>
    <property type="molecule type" value="Genomic_DNA"/>
</dbReference>
<dbReference type="InterPro" id="IPR015939">
    <property type="entry name" value="Fum_Rdtase/Succ_DH_flav-like_C"/>
</dbReference>
<dbReference type="InterPro" id="IPR030664">
    <property type="entry name" value="SdhA/FrdA/AprA"/>
</dbReference>
<dbReference type="Pfam" id="PF00890">
    <property type="entry name" value="FAD_binding_2"/>
    <property type="match status" value="1"/>
</dbReference>
<evidence type="ECO:0000313" key="5">
    <source>
        <dbReference type="EMBL" id="MBB5265835.1"/>
    </source>
</evidence>
<dbReference type="GO" id="GO:0005886">
    <property type="term" value="C:plasma membrane"/>
    <property type="evidence" value="ECO:0007669"/>
    <property type="project" value="TreeGrafter"/>
</dbReference>
<evidence type="ECO:0000313" key="6">
    <source>
        <dbReference type="Proteomes" id="UP000543642"/>
    </source>
</evidence>
<dbReference type="PRINTS" id="PR00368">
    <property type="entry name" value="FADPNR"/>
</dbReference>
<dbReference type="SUPFAM" id="SSF51905">
    <property type="entry name" value="FAD/NAD(P)-binding domain"/>
    <property type="match status" value="1"/>
</dbReference>
<dbReference type="SUPFAM" id="SSF46977">
    <property type="entry name" value="Succinate dehydrogenase/fumarate reductase flavoprotein C-terminal domain"/>
    <property type="match status" value="1"/>
</dbReference>
<dbReference type="Gene3D" id="1.20.58.100">
    <property type="entry name" value="Fumarate reductase/succinate dehydrogenase flavoprotein-like, C-terminal domain"/>
    <property type="match status" value="1"/>
</dbReference>
<dbReference type="Proteomes" id="UP000543642">
    <property type="component" value="Unassembled WGS sequence"/>
</dbReference>
<keyword evidence="2" id="KW-0560">Oxidoreductase</keyword>
<dbReference type="PANTHER" id="PTHR11632">
    <property type="entry name" value="SUCCINATE DEHYDROGENASE 2 FLAVOPROTEIN SUBUNIT"/>
    <property type="match status" value="1"/>
</dbReference>
<dbReference type="InterPro" id="IPR037099">
    <property type="entry name" value="Fum_R/Succ_DH_flav-like_C_sf"/>
</dbReference>
<dbReference type="PIRSF" id="PIRSF000171">
    <property type="entry name" value="SDHA_APRA_LASPO"/>
    <property type="match status" value="1"/>
</dbReference>
<sequence>MPVRIREGIVKTDFLIAGGGISGLQAAYTAAQKGIKVVVAEKADTRRSGCGANGNDHFACYIPECHGDDFELVVRQMNQTIDGGPWQDPTMLRLWLSRTYEVVQLWESLGINMRPTGKWNFEGHSMPGNQKYHLKFDGHNQKPALTAAAKKNGAVIMNKTLLTDVLVNSEGRVIGAIGVDISEDEPEMVIFQAKAVLIAAGSATRLYPGITPAYMFNDSGCPANTGDGHAMAYRAGARLANLEMAGGHAGPRYFARGGKGTWIGLTSDINGQCITPYQDKPSRENGDIASDIWPGSYRDRMQAGTGPTYMNCTRTSDADLDYMLHDGFVSEGIDSITDNLEQNNIDLRKSMIEFGSYNIGLSTQGIDIDVHAMSSVPGLYAAGNVVGNVKGNLAGAAVMGMVAAESAAEYVKTVADEDVSDHPLIRERQELYSAIMDRNEGAYWKEAASTLQNIMNDYCGLNIRSEAMLTAGLTYLRQLKKSAYDQLYAENSHEFMRVLEVLDLMDVGEPMFLMALNRKETRPPHKRADYTYTNMLLNDKFQTIEKHGDQVTLDFRKRF</sequence>
<dbReference type="PANTHER" id="PTHR11632:SF73">
    <property type="entry name" value="BLR3196 PROTEIN"/>
    <property type="match status" value="1"/>
</dbReference>
<protein>
    <submittedName>
        <fullName evidence="5">Succinate dehydrogenase/fumarate reductase flavoprotein subunit</fullName>
    </submittedName>
</protein>
<organism evidence="5 6">
    <name type="scientific">Catenibacillus scindens</name>
    <dbReference type="NCBI Taxonomy" id="673271"/>
    <lineage>
        <taxon>Bacteria</taxon>
        <taxon>Bacillati</taxon>
        <taxon>Bacillota</taxon>
        <taxon>Clostridia</taxon>
        <taxon>Lachnospirales</taxon>
        <taxon>Lachnospiraceae</taxon>
        <taxon>Catenibacillus</taxon>
    </lineage>
</organism>
<dbReference type="GO" id="GO:0009061">
    <property type="term" value="P:anaerobic respiration"/>
    <property type="evidence" value="ECO:0007669"/>
    <property type="project" value="TreeGrafter"/>
</dbReference>
<dbReference type="Pfam" id="PF02910">
    <property type="entry name" value="Succ_DH_flav_C"/>
    <property type="match status" value="1"/>
</dbReference>
<accession>A0A7W8HDR4</accession>
<dbReference type="GO" id="GO:0050660">
    <property type="term" value="F:flavin adenine dinucleotide binding"/>
    <property type="evidence" value="ECO:0007669"/>
    <property type="project" value="TreeGrafter"/>
</dbReference>
<keyword evidence="1" id="KW-0285">Flavoprotein</keyword>
<dbReference type="GO" id="GO:0000104">
    <property type="term" value="F:succinate dehydrogenase activity"/>
    <property type="evidence" value="ECO:0007669"/>
    <property type="project" value="TreeGrafter"/>
</dbReference>
<gene>
    <name evidence="5" type="ORF">HNP82_002986</name>
</gene>
<dbReference type="InterPro" id="IPR036188">
    <property type="entry name" value="FAD/NAD-bd_sf"/>
</dbReference>
<evidence type="ECO:0000259" key="3">
    <source>
        <dbReference type="Pfam" id="PF00890"/>
    </source>
</evidence>
<dbReference type="GO" id="GO:0009055">
    <property type="term" value="F:electron transfer activity"/>
    <property type="evidence" value="ECO:0007669"/>
    <property type="project" value="TreeGrafter"/>
</dbReference>
<evidence type="ECO:0000256" key="1">
    <source>
        <dbReference type="ARBA" id="ARBA00022630"/>
    </source>
</evidence>
<proteinExistence type="predicted"/>
<feature type="domain" description="Fumarate reductase/succinate dehydrogenase flavoprotein-like C-terminal" evidence="4">
    <location>
        <begin position="450"/>
        <end position="532"/>
    </location>
</feature>
<dbReference type="RefSeq" id="WP_183775950.1">
    <property type="nucleotide sequence ID" value="NZ_JACHFW010000015.1"/>
</dbReference>
<feature type="domain" description="FAD-dependent oxidoreductase 2 FAD-binding" evidence="3">
    <location>
        <begin position="13"/>
        <end position="247"/>
    </location>
</feature>